<dbReference type="Proteomes" id="UP000245535">
    <property type="component" value="Unassembled WGS sequence"/>
</dbReference>
<feature type="transmembrane region" description="Helical" evidence="1">
    <location>
        <begin position="48"/>
        <end position="74"/>
    </location>
</feature>
<dbReference type="RefSeq" id="WP_109618892.1">
    <property type="nucleotide sequence ID" value="NZ_QGDO01000003.1"/>
</dbReference>
<keyword evidence="3" id="KW-1185">Reference proteome</keyword>
<protein>
    <submittedName>
        <fullName evidence="2">Uncharacterized protein</fullName>
    </submittedName>
</protein>
<dbReference type="InterPro" id="IPR009045">
    <property type="entry name" value="Zn_M74/Hedgehog-like"/>
</dbReference>
<comment type="caution">
    <text evidence="2">The sequence shown here is derived from an EMBL/GenBank/DDBJ whole genome shotgun (WGS) entry which is preliminary data.</text>
</comment>
<proteinExistence type="predicted"/>
<evidence type="ECO:0000313" key="2">
    <source>
        <dbReference type="EMBL" id="PWJ42172.1"/>
    </source>
</evidence>
<feature type="transmembrane region" description="Helical" evidence="1">
    <location>
        <begin position="12"/>
        <end position="36"/>
    </location>
</feature>
<gene>
    <name evidence="2" type="ORF">BC781_103422</name>
</gene>
<name>A0A315ZA72_SEDFL</name>
<evidence type="ECO:0000313" key="3">
    <source>
        <dbReference type="Proteomes" id="UP000245535"/>
    </source>
</evidence>
<keyword evidence="1" id="KW-0472">Membrane</keyword>
<accession>A0A315ZA72</accession>
<organism evidence="2 3">
    <name type="scientific">Sediminitomix flava</name>
    <dbReference type="NCBI Taxonomy" id="379075"/>
    <lineage>
        <taxon>Bacteria</taxon>
        <taxon>Pseudomonadati</taxon>
        <taxon>Bacteroidota</taxon>
        <taxon>Cytophagia</taxon>
        <taxon>Cytophagales</taxon>
        <taxon>Flammeovirgaceae</taxon>
        <taxon>Sediminitomix</taxon>
    </lineage>
</organism>
<evidence type="ECO:0000256" key="1">
    <source>
        <dbReference type="SAM" id="Phobius"/>
    </source>
</evidence>
<keyword evidence="1" id="KW-0812">Transmembrane</keyword>
<dbReference type="EMBL" id="QGDO01000003">
    <property type="protein sequence ID" value="PWJ42172.1"/>
    <property type="molecule type" value="Genomic_DNA"/>
</dbReference>
<dbReference type="Gene3D" id="3.30.1380.10">
    <property type="match status" value="1"/>
</dbReference>
<sequence length="274" mass="32042">MKPNFLRSVFRSVLFIFLIILTQIGGIVLLLHYFLLRLLKRKQFRFNFFSSTIIYLSLYLLFSLFLVPSIAPFFGRTPLPYNSESIKPLNKITILLNRHYVNHKLKNSLEEIATDFQNSYPHSSLIYLDANFPFWDGFPLIPHLSHNDGQKIDLAFYYKSENGEVLEDTAPSWIGYGAFEEAKKGEENTNKRCLENGFIQYDLAKYLSPSWSQAEMILDIERTMALMNAIIRNSDIQKIFIEPHLKSRMKLTHSKVRFHGCHAVRHDDHIHIQL</sequence>
<keyword evidence="1" id="KW-1133">Transmembrane helix</keyword>
<dbReference type="AlphaFoldDB" id="A0A315ZA72"/>
<dbReference type="OrthoDB" id="655954at2"/>
<reference evidence="2 3" key="1">
    <citation type="submission" date="2018-03" db="EMBL/GenBank/DDBJ databases">
        <title>Genomic Encyclopedia of Archaeal and Bacterial Type Strains, Phase II (KMG-II): from individual species to whole genera.</title>
        <authorList>
            <person name="Goeker M."/>
        </authorList>
    </citation>
    <scope>NUCLEOTIDE SEQUENCE [LARGE SCALE GENOMIC DNA]</scope>
    <source>
        <strain evidence="2 3">DSM 28229</strain>
    </source>
</reference>